<comment type="subcellular location">
    <subcellularLocation>
        <location evidence="1">Mitochondrion membrane</location>
        <topology evidence="1">Multi-pass membrane protein</topology>
    </subcellularLocation>
</comment>
<keyword evidence="11" id="KW-0520">NAD</keyword>
<dbReference type="EMBL" id="MG193438">
    <property type="protein sequence ID" value="AXS65778.1"/>
    <property type="molecule type" value="Genomic_DNA"/>
</dbReference>
<dbReference type="PANTHER" id="PTHR11435:SF1">
    <property type="entry name" value="NADH-UBIQUINONE OXIDOREDUCTASE CHAIN 6"/>
    <property type="match status" value="1"/>
</dbReference>
<evidence type="ECO:0000256" key="14">
    <source>
        <dbReference type="ARBA" id="ARBA00031019"/>
    </source>
</evidence>
<accession>A0A346RI81</accession>
<evidence type="ECO:0000256" key="13">
    <source>
        <dbReference type="ARBA" id="ARBA00023136"/>
    </source>
</evidence>
<geneLocation type="mitochondrion" evidence="17"/>
<gene>
    <name evidence="17" type="primary">nad6</name>
</gene>
<organism evidence="17">
    <name type="scientific">Curculionoidea sp. 4 KM-2017</name>
    <dbReference type="NCBI Taxonomy" id="2219417"/>
    <lineage>
        <taxon>Eukaryota</taxon>
        <taxon>Metazoa</taxon>
        <taxon>Ecdysozoa</taxon>
        <taxon>Arthropoda</taxon>
        <taxon>Hexapoda</taxon>
        <taxon>Insecta</taxon>
        <taxon>Pterygota</taxon>
        <taxon>Neoptera</taxon>
        <taxon>Endopterygota</taxon>
        <taxon>Coleoptera</taxon>
        <taxon>Polyphaga</taxon>
        <taxon>Cucujiformia</taxon>
    </lineage>
</organism>
<keyword evidence="9" id="KW-0249">Electron transport</keyword>
<dbReference type="GO" id="GO:0031966">
    <property type="term" value="C:mitochondrial membrane"/>
    <property type="evidence" value="ECO:0007669"/>
    <property type="project" value="UniProtKB-SubCell"/>
</dbReference>
<dbReference type="AlphaFoldDB" id="A0A346RI81"/>
<evidence type="ECO:0000256" key="12">
    <source>
        <dbReference type="ARBA" id="ARBA00023128"/>
    </source>
</evidence>
<proteinExistence type="inferred from homology"/>
<name>A0A346RI81_9CUCU</name>
<reference evidence="17" key="1">
    <citation type="journal article" date="2018" name="J. ISSAAS">
        <title>The contribution of mitochondrial metagenomics to large-scale data mining and phylogenetic analysis of Coleoptera.</title>
        <authorList>
            <person name="Miller K."/>
            <person name="Linard B."/>
            <person name="Motyka M."/>
            <person name="Bocek M."/>
            <person name="Vogler A.P."/>
        </authorList>
    </citation>
    <scope>NUCLEOTIDE SEQUENCE</scope>
</reference>
<evidence type="ECO:0000256" key="15">
    <source>
        <dbReference type="ARBA" id="ARBA00049551"/>
    </source>
</evidence>
<dbReference type="PANTHER" id="PTHR11435">
    <property type="entry name" value="NADH UBIQUINONE OXIDOREDUCTASE SUBUNIT ND6"/>
    <property type="match status" value="1"/>
</dbReference>
<keyword evidence="10 16" id="KW-1133">Transmembrane helix</keyword>
<dbReference type="GO" id="GO:0008137">
    <property type="term" value="F:NADH dehydrogenase (ubiquinone) activity"/>
    <property type="evidence" value="ECO:0007669"/>
    <property type="project" value="UniProtKB-EC"/>
</dbReference>
<dbReference type="InterPro" id="IPR050269">
    <property type="entry name" value="ComplexI_Subunit6"/>
</dbReference>
<evidence type="ECO:0000256" key="11">
    <source>
        <dbReference type="ARBA" id="ARBA00023027"/>
    </source>
</evidence>
<evidence type="ECO:0000256" key="7">
    <source>
        <dbReference type="ARBA" id="ARBA00022692"/>
    </source>
</evidence>
<dbReference type="EC" id="7.1.1.2" evidence="3"/>
<keyword evidence="7 16" id="KW-0812">Transmembrane</keyword>
<keyword evidence="13 16" id="KW-0472">Membrane</keyword>
<keyword evidence="6" id="KW-0679">Respiratory chain</keyword>
<evidence type="ECO:0000256" key="6">
    <source>
        <dbReference type="ARBA" id="ARBA00022660"/>
    </source>
</evidence>
<sequence>MLFMFMNCFLSFMFMSMNHPLSMGCILLMQTILMTLSSGYLYFNFWLSYILFLIMISGMLIMFIYMTSIASNEKFKMPNLLFFVFIIISMPLFSMILLLKDNFYSNLINSMYINLPQMMISINFSMNKFFCYPNMFFMISLMLYLLITLITIVKLTDKNLGTLRQK</sequence>
<evidence type="ECO:0000256" key="16">
    <source>
        <dbReference type="SAM" id="Phobius"/>
    </source>
</evidence>
<comment type="catalytic activity">
    <reaction evidence="15">
        <text>a ubiquinone + NADH + 5 H(+)(in) = a ubiquinol + NAD(+) + 4 H(+)(out)</text>
        <dbReference type="Rhea" id="RHEA:29091"/>
        <dbReference type="Rhea" id="RHEA-COMP:9565"/>
        <dbReference type="Rhea" id="RHEA-COMP:9566"/>
        <dbReference type="ChEBI" id="CHEBI:15378"/>
        <dbReference type="ChEBI" id="CHEBI:16389"/>
        <dbReference type="ChEBI" id="CHEBI:17976"/>
        <dbReference type="ChEBI" id="CHEBI:57540"/>
        <dbReference type="ChEBI" id="CHEBI:57945"/>
        <dbReference type="EC" id="7.1.1.2"/>
    </reaction>
</comment>
<feature type="transmembrane region" description="Helical" evidence="16">
    <location>
        <begin position="80"/>
        <end position="99"/>
    </location>
</feature>
<evidence type="ECO:0000256" key="3">
    <source>
        <dbReference type="ARBA" id="ARBA00012944"/>
    </source>
</evidence>
<evidence type="ECO:0000256" key="5">
    <source>
        <dbReference type="ARBA" id="ARBA00022448"/>
    </source>
</evidence>
<comment type="similarity">
    <text evidence="2">Belongs to the complex I subunit 6 family.</text>
</comment>
<keyword evidence="12 17" id="KW-0496">Mitochondrion</keyword>
<evidence type="ECO:0000256" key="10">
    <source>
        <dbReference type="ARBA" id="ARBA00022989"/>
    </source>
</evidence>
<evidence type="ECO:0000256" key="9">
    <source>
        <dbReference type="ARBA" id="ARBA00022982"/>
    </source>
</evidence>
<keyword evidence="5" id="KW-0813">Transport</keyword>
<feature type="transmembrane region" description="Helical" evidence="16">
    <location>
        <begin position="49"/>
        <end position="68"/>
    </location>
</feature>
<evidence type="ECO:0000256" key="1">
    <source>
        <dbReference type="ARBA" id="ARBA00004225"/>
    </source>
</evidence>
<evidence type="ECO:0000256" key="8">
    <source>
        <dbReference type="ARBA" id="ARBA00022967"/>
    </source>
</evidence>
<evidence type="ECO:0000256" key="2">
    <source>
        <dbReference type="ARBA" id="ARBA00005698"/>
    </source>
</evidence>
<feature type="transmembrane region" description="Helical" evidence="16">
    <location>
        <begin position="135"/>
        <end position="156"/>
    </location>
</feature>
<protein>
    <recommendedName>
        <fullName evidence="4">NADH-ubiquinone oxidoreductase chain 6</fullName>
        <ecNumber evidence="3">7.1.1.2</ecNumber>
    </recommendedName>
    <alternativeName>
        <fullName evidence="14">NADH dehydrogenase subunit 6</fullName>
    </alternativeName>
</protein>
<keyword evidence="8" id="KW-1278">Translocase</keyword>
<evidence type="ECO:0000313" key="17">
    <source>
        <dbReference type="EMBL" id="AXS65778.1"/>
    </source>
</evidence>
<evidence type="ECO:0000256" key="4">
    <source>
        <dbReference type="ARBA" id="ARBA00021095"/>
    </source>
</evidence>